<name>A0A5C6EHD4_9BACT</name>
<evidence type="ECO:0000313" key="1">
    <source>
        <dbReference type="EMBL" id="TWU46669.1"/>
    </source>
</evidence>
<dbReference type="Proteomes" id="UP000317977">
    <property type="component" value="Unassembled WGS sequence"/>
</dbReference>
<dbReference type="RefSeq" id="WP_146537158.1">
    <property type="nucleotide sequence ID" value="NZ_SJPX01000006.1"/>
</dbReference>
<accession>A0A5C6EHD4</accession>
<reference evidence="1 2" key="1">
    <citation type="submission" date="2019-02" db="EMBL/GenBank/DDBJ databases">
        <title>Deep-cultivation of Planctomycetes and their phenomic and genomic characterization uncovers novel biology.</title>
        <authorList>
            <person name="Wiegand S."/>
            <person name="Jogler M."/>
            <person name="Boedeker C."/>
            <person name="Pinto D."/>
            <person name="Vollmers J."/>
            <person name="Rivas-Marin E."/>
            <person name="Kohn T."/>
            <person name="Peeters S.H."/>
            <person name="Heuer A."/>
            <person name="Rast P."/>
            <person name="Oberbeckmann S."/>
            <person name="Bunk B."/>
            <person name="Jeske O."/>
            <person name="Meyerdierks A."/>
            <person name="Storesund J.E."/>
            <person name="Kallscheuer N."/>
            <person name="Luecker S."/>
            <person name="Lage O.M."/>
            <person name="Pohl T."/>
            <person name="Merkel B.J."/>
            <person name="Hornburger P."/>
            <person name="Mueller R.-W."/>
            <person name="Bruemmer F."/>
            <person name="Labrenz M."/>
            <person name="Spormann A.M."/>
            <person name="Op Den Camp H."/>
            <person name="Overmann J."/>
            <person name="Amann R."/>
            <person name="Jetten M.S.M."/>
            <person name="Mascher T."/>
            <person name="Medema M.H."/>
            <person name="Devos D.P."/>
            <person name="Kaster A.-K."/>
            <person name="Ovreas L."/>
            <person name="Rohde M."/>
            <person name="Galperin M.Y."/>
            <person name="Jogler C."/>
        </authorList>
    </citation>
    <scope>NUCLEOTIDE SEQUENCE [LARGE SCALE GENOMIC DNA]</scope>
    <source>
        <strain evidence="1 2">Poly59</strain>
    </source>
</reference>
<sequence>MPFFAIIELDDGFEVMEVLPGQSPEDAAVIAGGVLVDPGPYSSYDEATEALDQLEVFDERD</sequence>
<comment type="caution">
    <text evidence="1">The sequence shown here is derived from an EMBL/GenBank/DDBJ whole genome shotgun (WGS) entry which is preliminary data.</text>
</comment>
<evidence type="ECO:0000313" key="2">
    <source>
        <dbReference type="Proteomes" id="UP000317977"/>
    </source>
</evidence>
<proteinExistence type="predicted"/>
<dbReference type="EMBL" id="SJPX01000006">
    <property type="protein sequence ID" value="TWU46669.1"/>
    <property type="molecule type" value="Genomic_DNA"/>
</dbReference>
<keyword evidence="2" id="KW-1185">Reference proteome</keyword>
<dbReference type="OrthoDB" id="285759at2"/>
<protein>
    <submittedName>
        <fullName evidence="1">Uncharacterized protein</fullName>
    </submittedName>
</protein>
<dbReference type="AlphaFoldDB" id="A0A5C6EHD4"/>
<gene>
    <name evidence="1" type="ORF">Poly59_56420</name>
</gene>
<organism evidence="1 2">
    <name type="scientific">Rubripirellula reticaptiva</name>
    <dbReference type="NCBI Taxonomy" id="2528013"/>
    <lineage>
        <taxon>Bacteria</taxon>
        <taxon>Pseudomonadati</taxon>
        <taxon>Planctomycetota</taxon>
        <taxon>Planctomycetia</taxon>
        <taxon>Pirellulales</taxon>
        <taxon>Pirellulaceae</taxon>
        <taxon>Rubripirellula</taxon>
    </lineage>
</organism>